<feature type="transmembrane region" description="Helical" evidence="1">
    <location>
        <begin position="137"/>
        <end position="154"/>
    </location>
</feature>
<protein>
    <submittedName>
        <fullName evidence="2">OpgC domain-containing protein</fullName>
    </submittedName>
</protein>
<proteinExistence type="predicted"/>
<reference evidence="2 3" key="1">
    <citation type="journal article" date="2017" name="Nat. Commun.">
        <title>In situ click chemistry generation of cyclooxygenase-2 inhibitors.</title>
        <authorList>
            <person name="Bhardwaj A."/>
            <person name="Kaur J."/>
            <person name="Wuest M."/>
            <person name="Wuest F."/>
        </authorList>
    </citation>
    <scope>NUCLEOTIDE SEQUENCE [LARGE SCALE GENOMIC DNA]</scope>
    <source>
        <strain evidence="2">S2_012_000_R3_94</strain>
    </source>
</reference>
<feature type="transmembrane region" description="Helical" evidence="1">
    <location>
        <begin position="111"/>
        <end position="131"/>
    </location>
</feature>
<feature type="transmembrane region" description="Helical" evidence="1">
    <location>
        <begin position="161"/>
        <end position="179"/>
    </location>
</feature>
<dbReference type="Proteomes" id="UP000315344">
    <property type="component" value="Unassembled WGS sequence"/>
</dbReference>
<dbReference type="Pfam" id="PF10129">
    <property type="entry name" value="OpgC_C"/>
    <property type="match status" value="1"/>
</dbReference>
<evidence type="ECO:0000256" key="1">
    <source>
        <dbReference type="SAM" id="Phobius"/>
    </source>
</evidence>
<dbReference type="PANTHER" id="PTHR38592">
    <property type="entry name" value="BLL4819 PROTEIN"/>
    <property type="match status" value="1"/>
</dbReference>
<dbReference type="PIRSF" id="PIRSF028704">
    <property type="entry name" value="UPC028704"/>
    <property type="match status" value="1"/>
</dbReference>
<feature type="transmembrane region" description="Helical" evidence="1">
    <location>
        <begin position="33"/>
        <end position="58"/>
    </location>
</feature>
<organism evidence="2 3">
    <name type="scientific">Paracoccus denitrificans</name>
    <dbReference type="NCBI Taxonomy" id="266"/>
    <lineage>
        <taxon>Bacteria</taxon>
        <taxon>Pseudomonadati</taxon>
        <taxon>Pseudomonadota</taxon>
        <taxon>Alphaproteobacteria</taxon>
        <taxon>Rhodobacterales</taxon>
        <taxon>Paracoccaceae</taxon>
        <taxon>Paracoccus</taxon>
    </lineage>
</organism>
<feature type="transmembrane region" description="Helical" evidence="1">
    <location>
        <begin position="78"/>
        <end position="99"/>
    </location>
</feature>
<keyword evidence="1" id="KW-1133">Transmembrane helix</keyword>
<feature type="transmembrane region" description="Helical" evidence="1">
    <location>
        <begin position="223"/>
        <end position="244"/>
    </location>
</feature>
<evidence type="ECO:0000313" key="2">
    <source>
        <dbReference type="EMBL" id="TKW68782.1"/>
    </source>
</evidence>
<keyword evidence="1" id="KW-0472">Membrane</keyword>
<sequence length="383" mass="42566">MKRIAALDMLRGYALAAIMVDHMPDGVMRNFTLANFAVFDAAELFVLLSGFLVGLVWLTVEQKSGRRAAQWRFLRRAFQVWIALVIGGILLALVSRALLEAGLVHTAVWSAYARWIVEFPIGYIVTVGTLWMQPNLLDVLALYVIVLAFTPLTVPLMRRWPWAFVIGSVALWAVSGPLNQLLPNQRGTTGMLFNPFAWQLLFHTGVMMGLYRSQIMPVLRRHSTMLTTFSVIYVIFGIAFAQFWRYGPELKEVWYMLRDLVGSVDKWSLDWVRYVGILVAAWLVAGPLSGPMAWLADTVIGRALAVIGRGGLVTFIACVMLSIIGDALMTVPGGADTWFRTAVEIWTLGVLWLVGIIEARRSGRRKLAARGPADKDGPGASRV</sequence>
<comment type="caution">
    <text evidence="2">The sequence shown here is derived from an EMBL/GenBank/DDBJ whole genome shotgun (WGS) entry which is preliminary data.</text>
</comment>
<keyword evidence="1" id="KW-0812">Transmembrane</keyword>
<name>A0A533IG31_PARDE</name>
<gene>
    <name evidence="2" type="ORF">DI616_01970</name>
</gene>
<dbReference type="AlphaFoldDB" id="A0A533IG31"/>
<feature type="transmembrane region" description="Helical" evidence="1">
    <location>
        <begin position="271"/>
        <end position="296"/>
    </location>
</feature>
<accession>A0A533IG31</accession>
<evidence type="ECO:0000313" key="3">
    <source>
        <dbReference type="Proteomes" id="UP000315344"/>
    </source>
</evidence>
<dbReference type="EMBL" id="VAFL01000001">
    <property type="protein sequence ID" value="TKW68782.1"/>
    <property type="molecule type" value="Genomic_DNA"/>
</dbReference>
<feature type="transmembrane region" description="Helical" evidence="1">
    <location>
        <begin position="303"/>
        <end position="325"/>
    </location>
</feature>
<feature type="transmembrane region" description="Helical" evidence="1">
    <location>
        <begin position="337"/>
        <end position="357"/>
    </location>
</feature>
<dbReference type="PANTHER" id="PTHR38592:SF3">
    <property type="entry name" value="BLL4819 PROTEIN"/>
    <property type="match status" value="1"/>
</dbReference>
<dbReference type="InterPro" id="IPR014550">
    <property type="entry name" value="UCP028704_OpgC"/>
</dbReference>